<dbReference type="SUPFAM" id="SSF56235">
    <property type="entry name" value="N-terminal nucleophile aminohydrolases (Ntn hydrolases)"/>
    <property type="match status" value="1"/>
</dbReference>
<name>D9SDV7_GALCS</name>
<dbReference type="HOGENOM" id="CLU_014658_3_3_4"/>
<proteinExistence type="inferred from homology"/>
<sequence length="622" mass="70764">MILAPGLQVQEIVEPRAWHRALSPYRCADAEAAWESGPAMLVQARVFNTPESHAETLPCVCPESGVAVTFWGRLDNRENLAARLNLEPSLADSQIVLAAWRRWGEALPEQLLGDFSLVVLDPVHRQVFIARDPFGAKPLYYRLNNKALIFATTLAAFRVLKTGSPAPDKDWMGRFLVNLSQHDNRQTCFDDVVKLPPGHCLTVGSDGKEQLRRWFVWRDDPPAAKRRDPRWVDEYRAALEQAIRCRMRSSYPLGTENSGGIDSAAITAYLAHFLGEPGDRLHSFGLALCEQEPAFILETSQQRRIVHNYILTALPERGDDDIERVLTVLGHPEEYRMGSAHLPFYRECELRDVRTLFSGFGGDEAVTNPGHHLRYELLNAGQYAQLWNILPGNPLMRTLRLAKAITINHDPQPYSSLYIDAWKNKRPHLLLREELLQRLNIDDLYLETARYDAPYRRINDFVLNSLAPYVTNRLENCTLIAASFGVEYSWPLLDVRLVQQYLSTPSIEKFGPQGMGRYLHRCAINRIVSSRIAWKPTKDMGSDRLARERNSTAGLQSVIKQAQRQAAHLHPALEELIDIKKLCGQIERVTRGEVDQWIANTFRKNVEALRLLNHWLHGGPVD</sequence>
<dbReference type="SUPFAM" id="SSF52402">
    <property type="entry name" value="Adenine nucleotide alpha hydrolases-like"/>
    <property type="match status" value="1"/>
</dbReference>
<dbReference type="GO" id="GO:0004066">
    <property type="term" value="F:asparagine synthase (glutamine-hydrolyzing) activity"/>
    <property type="evidence" value="ECO:0007669"/>
    <property type="project" value="UniProtKB-EC"/>
</dbReference>
<accession>D9SDV7</accession>
<evidence type="ECO:0000313" key="10">
    <source>
        <dbReference type="Proteomes" id="UP000001235"/>
    </source>
</evidence>
<dbReference type="InterPro" id="IPR014729">
    <property type="entry name" value="Rossmann-like_a/b/a_fold"/>
</dbReference>
<feature type="binding site" evidence="7">
    <location>
        <position position="92"/>
    </location>
    <ligand>
        <name>L-glutamine</name>
        <dbReference type="ChEBI" id="CHEBI:58359"/>
    </ligand>
</feature>
<organism evidence="9 10">
    <name type="scientific">Gallionella capsiferriformans (strain ES-2)</name>
    <name type="common">Gallionella ferruginea capsiferriformans (strain ES-2)</name>
    <dbReference type="NCBI Taxonomy" id="395494"/>
    <lineage>
        <taxon>Bacteria</taxon>
        <taxon>Pseudomonadati</taxon>
        <taxon>Pseudomonadota</taxon>
        <taxon>Betaproteobacteria</taxon>
        <taxon>Nitrosomonadales</taxon>
        <taxon>Gallionellaceae</taxon>
        <taxon>Gallionella</taxon>
    </lineage>
</organism>
<protein>
    <recommendedName>
        <fullName evidence="3">asparagine synthase (glutamine-hydrolyzing)</fullName>
        <ecNumber evidence="3">6.3.5.4</ecNumber>
    </recommendedName>
</protein>
<gene>
    <name evidence="9" type="ordered locus">Galf_0828</name>
</gene>
<dbReference type="PANTHER" id="PTHR43284:SF1">
    <property type="entry name" value="ASPARAGINE SYNTHETASE"/>
    <property type="match status" value="1"/>
</dbReference>
<dbReference type="PIRSF" id="PIRSF001589">
    <property type="entry name" value="Asn_synthetase_glu-h"/>
    <property type="match status" value="1"/>
</dbReference>
<dbReference type="eggNOG" id="COG0367">
    <property type="taxonomic scope" value="Bacteria"/>
</dbReference>
<dbReference type="InterPro" id="IPR001962">
    <property type="entry name" value="Asn_synthase"/>
</dbReference>
<reference evidence="9 10" key="1">
    <citation type="submission" date="2010-08" db="EMBL/GenBank/DDBJ databases">
        <title>Complete sequence of Gallionella capsiferriformans ES-2.</title>
        <authorList>
            <consortium name="US DOE Joint Genome Institute"/>
            <person name="Lucas S."/>
            <person name="Copeland A."/>
            <person name="Lapidus A."/>
            <person name="Cheng J.-F."/>
            <person name="Bruce D."/>
            <person name="Goodwin L."/>
            <person name="Pitluck S."/>
            <person name="Chertkov O."/>
            <person name="Davenport K.W."/>
            <person name="Detter J.C."/>
            <person name="Han C."/>
            <person name="Tapia R."/>
            <person name="Land M."/>
            <person name="Hauser L."/>
            <person name="Chang Y.-J."/>
            <person name="Jeffries C."/>
            <person name="Kyrpides N."/>
            <person name="Ivanova N."/>
            <person name="Mikhailova N."/>
            <person name="Shelobolina E.S."/>
            <person name="Picardal F."/>
            <person name="Roden E."/>
            <person name="Emerson D."/>
            <person name="Woyke T."/>
        </authorList>
    </citation>
    <scope>NUCLEOTIDE SEQUENCE [LARGE SCALE GENOMIC DNA]</scope>
    <source>
        <strain evidence="9 10">ES-2</strain>
    </source>
</reference>
<evidence type="ECO:0000256" key="3">
    <source>
        <dbReference type="ARBA" id="ARBA00012737"/>
    </source>
</evidence>
<dbReference type="Proteomes" id="UP000001235">
    <property type="component" value="Chromosome"/>
</dbReference>
<comment type="catalytic activity">
    <reaction evidence="6">
        <text>L-aspartate + L-glutamine + ATP + H2O = L-asparagine + L-glutamate + AMP + diphosphate + H(+)</text>
        <dbReference type="Rhea" id="RHEA:12228"/>
        <dbReference type="ChEBI" id="CHEBI:15377"/>
        <dbReference type="ChEBI" id="CHEBI:15378"/>
        <dbReference type="ChEBI" id="CHEBI:29985"/>
        <dbReference type="ChEBI" id="CHEBI:29991"/>
        <dbReference type="ChEBI" id="CHEBI:30616"/>
        <dbReference type="ChEBI" id="CHEBI:33019"/>
        <dbReference type="ChEBI" id="CHEBI:58048"/>
        <dbReference type="ChEBI" id="CHEBI:58359"/>
        <dbReference type="ChEBI" id="CHEBI:456215"/>
        <dbReference type="EC" id="6.3.5.4"/>
    </reaction>
</comment>
<evidence type="ECO:0000256" key="1">
    <source>
        <dbReference type="ARBA" id="ARBA00005187"/>
    </source>
</evidence>
<evidence type="ECO:0000256" key="5">
    <source>
        <dbReference type="ARBA" id="ARBA00022840"/>
    </source>
</evidence>
<dbReference type="AlphaFoldDB" id="D9SDV7"/>
<dbReference type="GO" id="GO:0006529">
    <property type="term" value="P:asparagine biosynthetic process"/>
    <property type="evidence" value="ECO:0007669"/>
    <property type="project" value="InterPro"/>
</dbReference>
<comment type="similarity">
    <text evidence="2">Belongs to the asparagine synthetase family.</text>
</comment>
<dbReference type="Pfam" id="PF00733">
    <property type="entry name" value="Asn_synthase"/>
    <property type="match status" value="1"/>
</dbReference>
<evidence type="ECO:0000259" key="8">
    <source>
        <dbReference type="PROSITE" id="PS51278"/>
    </source>
</evidence>
<dbReference type="GO" id="GO:0005829">
    <property type="term" value="C:cytosol"/>
    <property type="evidence" value="ECO:0007669"/>
    <property type="project" value="TreeGrafter"/>
</dbReference>
<evidence type="ECO:0000256" key="4">
    <source>
        <dbReference type="ARBA" id="ARBA00022741"/>
    </source>
</evidence>
<evidence type="ECO:0000256" key="2">
    <source>
        <dbReference type="ARBA" id="ARBA00005752"/>
    </source>
</evidence>
<dbReference type="PROSITE" id="PS51278">
    <property type="entry name" value="GATASE_TYPE_2"/>
    <property type="match status" value="1"/>
</dbReference>
<dbReference type="GO" id="GO:0005524">
    <property type="term" value="F:ATP binding"/>
    <property type="evidence" value="ECO:0007669"/>
    <property type="project" value="UniProtKB-KW"/>
</dbReference>
<feature type="binding site" evidence="7">
    <location>
        <begin position="358"/>
        <end position="359"/>
    </location>
    <ligand>
        <name>ATP</name>
        <dbReference type="ChEBI" id="CHEBI:30616"/>
    </ligand>
</feature>
<dbReference type="Gene3D" id="3.60.20.10">
    <property type="entry name" value="Glutamine Phosphoribosylpyrophosphate, subunit 1, domain 1"/>
    <property type="match status" value="1"/>
</dbReference>
<dbReference type="PANTHER" id="PTHR43284">
    <property type="entry name" value="ASPARAGINE SYNTHETASE (GLUTAMINE-HYDROLYZING)"/>
    <property type="match status" value="1"/>
</dbReference>
<feature type="domain" description="Glutamine amidotransferase type-2" evidence="8">
    <location>
        <begin position="1"/>
        <end position="206"/>
    </location>
</feature>
<keyword evidence="10" id="KW-1185">Reference proteome</keyword>
<dbReference type="InterPro" id="IPR017932">
    <property type="entry name" value="GATase_2_dom"/>
</dbReference>
<dbReference type="InterPro" id="IPR006426">
    <property type="entry name" value="Asn_synth_AEB"/>
</dbReference>
<dbReference type="STRING" id="395494.Galf_0828"/>
<dbReference type="Pfam" id="PF13537">
    <property type="entry name" value="GATase_7"/>
    <property type="match status" value="1"/>
</dbReference>
<keyword evidence="4 7" id="KW-0547">Nucleotide-binding</keyword>
<evidence type="ECO:0000256" key="6">
    <source>
        <dbReference type="ARBA" id="ARBA00048741"/>
    </source>
</evidence>
<evidence type="ECO:0000256" key="7">
    <source>
        <dbReference type="PIRSR" id="PIRSR001589-2"/>
    </source>
</evidence>
<dbReference type="Gene3D" id="3.40.50.620">
    <property type="entry name" value="HUPs"/>
    <property type="match status" value="1"/>
</dbReference>
<dbReference type="KEGG" id="gca:Galf_0828"/>
<dbReference type="EMBL" id="CP002159">
    <property type="protein sequence ID" value="ADL54864.1"/>
    <property type="molecule type" value="Genomic_DNA"/>
</dbReference>
<dbReference type="InterPro" id="IPR051786">
    <property type="entry name" value="ASN_synthetase/amidase"/>
</dbReference>
<evidence type="ECO:0000313" key="9">
    <source>
        <dbReference type="EMBL" id="ADL54864.1"/>
    </source>
</evidence>
<keyword evidence="5 7" id="KW-0067">ATP-binding</keyword>
<comment type="pathway">
    <text evidence="1">Amino-acid biosynthesis; L-asparagine biosynthesis; L-asparagine from L-aspartate (L-Gln route): step 1/1.</text>
</comment>
<dbReference type="EC" id="6.3.5.4" evidence="3"/>
<dbReference type="InterPro" id="IPR029055">
    <property type="entry name" value="Ntn_hydrolases_N"/>
</dbReference>